<feature type="signal peptide" evidence="2">
    <location>
        <begin position="1"/>
        <end position="19"/>
    </location>
</feature>
<dbReference type="Proteomes" id="UP000067626">
    <property type="component" value="Chromosome"/>
</dbReference>
<reference evidence="3 4" key="1">
    <citation type="submission" date="2015-07" db="EMBL/GenBank/DDBJ databases">
        <title>Genome analysis of myxobacterium Chondromyces crocatus Cm c5 reveals a high potential for natural compound synthesis and the genetic basis for the loss of fruiting body formation.</title>
        <authorList>
            <person name="Zaburannyi N."/>
            <person name="Bunk B."/>
            <person name="Maier J."/>
            <person name="Overmann J."/>
            <person name="Mueller R."/>
        </authorList>
    </citation>
    <scope>NUCLEOTIDE SEQUENCE [LARGE SCALE GENOMIC DNA]</scope>
    <source>
        <strain evidence="3 4">Cm c5</strain>
    </source>
</reference>
<dbReference type="AlphaFoldDB" id="A0A0K1EDJ6"/>
<name>A0A0K1EDJ6_CHOCO</name>
<evidence type="ECO:0000256" key="1">
    <source>
        <dbReference type="SAM" id="MobiDB-lite"/>
    </source>
</evidence>
<evidence type="ECO:0000313" key="4">
    <source>
        <dbReference type="Proteomes" id="UP000067626"/>
    </source>
</evidence>
<dbReference type="NCBIfam" id="NF041518">
    <property type="entry name" value="choice_anch_Q"/>
    <property type="match status" value="1"/>
</dbReference>
<dbReference type="EMBL" id="CP012159">
    <property type="protein sequence ID" value="AKT38633.1"/>
    <property type="molecule type" value="Genomic_DNA"/>
</dbReference>
<dbReference type="InterPro" id="IPR011050">
    <property type="entry name" value="Pectin_lyase_fold/virulence"/>
</dbReference>
<feature type="region of interest" description="Disordered" evidence="1">
    <location>
        <begin position="32"/>
        <end position="58"/>
    </location>
</feature>
<dbReference type="STRING" id="52.CMC5_027800"/>
<evidence type="ECO:0000256" key="2">
    <source>
        <dbReference type="SAM" id="SignalP"/>
    </source>
</evidence>
<proteinExistence type="predicted"/>
<feature type="chain" id="PRO_5005459258" description="Right handed beta helix domain-containing protein" evidence="2">
    <location>
        <begin position="20"/>
        <end position="583"/>
    </location>
</feature>
<keyword evidence="4" id="KW-1185">Reference proteome</keyword>
<dbReference type="InterPro" id="IPR059226">
    <property type="entry name" value="Choice_anch_Q_dom"/>
</dbReference>
<gene>
    <name evidence="3" type="ORF">CMC5_027800</name>
</gene>
<evidence type="ECO:0000313" key="3">
    <source>
        <dbReference type="EMBL" id="AKT38633.1"/>
    </source>
</evidence>
<evidence type="ECO:0008006" key="5">
    <source>
        <dbReference type="Google" id="ProtNLM"/>
    </source>
</evidence>
<dbReference type="SUPFAM" id="SSF51126">
    <property type="entry name" value="Pectin lyase-like"/>
    <property type="match status" value="1"/>
</dbReference>
<organism evidence="3 4">
    <name type="scientific">Chondromyces crocatus</name>
    <dbReference type="NCBI Taxonomy" id="52"/>
    <lineage>
        <taxon>Bacteria</taxon>
        <taxon>Pseudomonadati</taxon>
        <taxon>Myxococcota</taxon>
        <taxon>Polyangia</taxon>
        <taxon>Polyangiales</taxon>
        <taxon>Polyangiaceae</taxon>
        <taxon>Chondromyces</taxon>
    </lineage>
</organism>
<dbReference type="Gene3D" id="2.160.20.10">
    <property type="entry name" value="Single-stranded right-handed beta-helix, Pectin lyase-like"/>
    <property type="match status" value="1"/>
</dbReference>
<dbReference type="InterPro" id="IPR012334">
    <property type="entry name" value="Pectin_lyas_fold"/>
</dbReference>
<protein>
    <recommendedName>
        <fullName evidence="5">Right handed beta helix domain-containing protein</fullName>
    </recommendedName>
</protein>
<accession>A0A0K1EDJ6</accession>
<dbReference type="RefSeq" id="WP_218920261.1">
    <property type="nucleotide sequence ID" value="NZ_CP012159.1"/>
</dbReference>
<dbReference type="InterPro" id="IPR021655">
    <property type="entry name" value="Put_metal-bd"/>
</dbReference>
<dbReference type="KEGG" id="ccro:CMC5_027800"/>
<keyword evidence="2" id="KW-0732">Signal</keyword>
<dbReference type="Pfam" id="PF11617">
    <property type="entry name" value="Cu-binding_MopE"/>
    <property type="match status" value="1"/>
</dbReference>
<dbReference type="PROSITE" id="PS51257">
    <property type="entry name" value="PROKAR_LIPOPROTEIN"/>
    <property type="match status" value="1"/>
</dbReference>
<sequence length="583" mass="60082">MRAGLAAWLWCAAGGALWVAGGCGPMFTADTSGSGGEGGSWNTGGSGATGGGGEGACSDADLDGDGLSECDGDCDDGNPLIPGPTEICGDGIDNDCKGGADPESICKGLGTFVSPDGDDKNPGTTERPVRTLKKGIEHAQQIGPNTFVYVAEGRYEEDVLLTQHISLKGGHDATSWTWNPAAHPSVIACTSFTCVRANSTISRSTVVEGFTIQAQDGAPANAPGGVTITLDGGSPILRGNRIIGGHINGNVNNAKRSIAVHVLGSPSEQLGALINDNVIEAGNSENDASIGVLIESQAAAQVGENQIRSGSGQSSFGIIDSGARPDTKVFKNRIQAGTAMNGVSYGMTTRGDVLIDSNLINTDMGTPPVCLSVSYWCGGIASYSSASRIVNNVIFGASADQSAAIYLPELDVPAPDIHINSNYLDATGNGSTSVSAKSAAIVLGSPYAGGNPNAQYAIIRNNTLIGGRNQYRYGVYEETVLNQTANPKGFTNNLFFFMPQSGGNEYLYRRWNGTSAVNFAMLGALPAAYTGNVQGDPKVDTEFRLTAGSPCIGAGTIEDAPTHDFIDGARPQGIYDIGPHEVP</sequence>
<feature type="compositionally biased region" description="Gly residues" evidence="1">
    <location>
        <begin position="33"/>
        <end position="55"/>
    </location>
</feature>